<evidence type="ECO:0000259" key="9">
    <source>
        <dbReference type="Pfam" id="PF25198"/>
    </source>
</evidence>
<dbReference type="Pfam" id="PF05504">
    <property type="entry name" value="Spore_GerAC"/>
    <property type="match status" value="1"/>
</dbReference>
<keyword evidence="11" id="KW-1185">Reference proteome</keyword>
<proteinExistence type="inferred from homology"/>
<evidence type="ECO:0000313" key="10">
    <source>
        <dbReference type="EMBL" id="SFD97941.1"/>
    </source>
</evidence>
<keyword evidence="4" id="KW-0732">Signal</keyword>
<dbReference type="OrthoDB" id="9816067at2"/>
<dbReference type="STRING" id="1045775.SAMN05216378_1848"/>
<accession>A0A1I1WSG3</accession>
<dbReference type="EMBL" id="FOMT01000002">
    <property type="protein sequence ID" value="SFD97941.1"/>
    <property type="molecule type" value="Genomic_DNA"/>
</dbReference>
<evidence type="ECO:0000256" key="5">
    <source>
        <dbReference type="ARBA" id="ARBA00023136"/>
    </source>
</evidence>
<dbReference type="NCBIfam" id="TIGR02887">
    <property type="entry name" value="spore_ger_x_C"/>
    <property type="match status" value="1"/>
</dbReference>
<dbReference type="Gene3D" id="6.20.190.10">
    <property type="entry name" value="Nutrient germinant receptor protein C, domain 1"/>
    <property type="match status" value="1"/>
</dbReference>
<dbReference type="AlphaFoldDB" id="A0A1I1WSG3"/>
<dbReference type="Gene3D" id="3.30.300.210">
    <property type="entry name" value="Nutrient germinant receptor protein C, domain 3"/>
    <property type="match status" value="1"/>
</dbReference>
<feature type="domain" description="Spore germination GerAC-like C-terminal" evidence="8">
    <location>
        <begin position="220"/>
        <end position="385"/>
    </location>
</feature>
<comment type="subcellular location">
    <subcellularLocation>
        <location evidence="1">Membrane</location>
        <topology evidence="1">Lipid-anchor</topology>
    </subcellularLocation>
</comment>
<evidence type="ECO:0000313" key="11">
    <source>
        <dbReference type="Proteomes" id="UP000198855"/>
    </source>
</evidence>
<sequence length="393" mass="44217">MLYKFAISMLCLIMLTGCWSRRELNELLIVLGMGIDWEDGHYLVSYQVVNPSEISNQQKRGDRPPSTLFQGRGRTLFEAARSVTTEAPRKVYLGHLQMYVIGEEAARRGINELIDVTARDNETRMDFNIIIAKGNKAEDVLKVYTPLEKLPSYSMQQSLQTSEKNWAPTIAVTLDEVINSLSSQGSELALTGIRIIGSPEVGATKQNVEKFMPPSRLHYSGIAAFKEDKLIGWLNERESRGYTDITNNLDSTTIAVPCGEQRYLGIEVTSSDSKIKTKVVGGNPEVEVSIRTEANIVERSCKDVDLSKPETIEQIEAKTKQIIQSNVEDAVSRAKGMKSDVFGFGTQMEKEHPAFWNQVKDRWGDEYFPEIKVDYKIQLFIRNTGTAMNSTIR</sequence>
<dbReference type="InterPro" id="IPR046953">
    <property type="entry name" value="Spore_GerAC-like_C"/>
</dbReference>
<organism evidence="10 11">
    <name type="scientific">Paenibacillus catalpae</name>
    <dbReference type="NCBI Taxonomy" id="1045775"/>
    <lineage>
        <taxon>Bacteria</taxon>
        <taxon>Bacillati</taxon>
        <taxon>Bacillota</taxon>
        <taxon>Bacilli</taxon>
        <taxon>Bacillales</taxon>
        <taxon>Paenibacillaceae</taxon>
        <taxon>Paenibacillus</taxon>
    </lineage>
</organism>
<evidence type="ECO:0000256" key="6">
    <source>
        <dbReference type="ARBA" id="ARBA00023139"/>
    </source>
</evidence>
<dbReference type="GO" id="GO:0009847">
    <property type="term" value="P:spore germination"/>
    <property type="evidence" value="ECO:0007669"/>
    <property type="project" value="InterPro"/>
</dbReference>
<protein>
    <submittedName>
        <fullName evidence="10">Spore germination protein KC</fullName>
    </submittedName>
</protein>
<gene>
    <name evidence="10" type="ORF">SAMN05216378_1848</name>
</gene>
<dbReference type="Pfam" id="PF25198">
    <property type="entry name" value="Spore_GerAC_N"/>
    <property type="match status" value="1"/>
</dbReference>
<comment type="similarity">
    <text evidence="2">Belongs to the GerABKC lipoprotein family.</text>
</comment>
<feature type="domain" description="Spore germination protein N-terminal" evidence="9">
    <location>
        <begin position="21"/>
        <end position="194"/>
    </location>
</feature>
<keyword evidence="6" id="KW-0564">Palmitate</keyword>
<name>A0A1I1WSG3_9BACL</name>
<dbReference type="InterPro" id="IPR057336">
    <property type="entry name" value="GerAC_N"/>
</dbReference>
<evidence type="ECO:0000256" key="2">
    <source>
        <dbReference type="ARBA" id="ARBA00007886"/>
    </source>
</evidence>
<keyword evidence="3" id="KW-0309">Germination</keyword>
<keyword evidence="5" id="KW-0472">Membrane</keyword>
<evidence type="ECO:0000256" key="4">
    <source>
        <dbReference type="ARBA" id="ARBA00022729"/>
    </source>
</evidence>
<dbReference type="PANTHER" id="PTHR35789">
    <property type="entry name" value="SPORE GERMINATION PROTEIN B3"/>
    <property type="match status" value="1"/>
</dbReference>
<dbReference type="PROSITE" id="PS51257">
    <property type="entry name" value="PROKAR_LIPOPROTEIN"/>
    <property type="match status" value="1"/>
</dbReference>
<keyword evidence="7" id="KW-0449">Lipoprotein</keyword>
<dbReference type="GO" id="GO:0016020">
    <property type="term" value="C:membrane"/>
    <property type="evidence" value="ECO:0007669"/>
    <property type="project" value="UniProtKB-SubCell"/>
</dbReference>
<dbReference type="RefSeq" id="WP_091183834.1">
    <property type="nucleotide sequence ID" value="NZ_FOMT01000002.1"/>
</dbReference>
<reference evidence="11" key="1">
    <citation type="submission" date="2016-10" db="EMBL/GenBank/DDBJ databases">
        <authorList>
            <person name="Varghese N."/>
            <person name="Submissions S."/>
        </authorList>
    </citation>
    <scope>NUCLEOTIDE SEQUENCE [LARGE SCALE GENOMIC DNA]</scope>
    <source>
        <strain evidence="11">CGMCC 1.10784</strain>
    </source>
</reference>
<evidence type="ECO:0000256" key="3">
    <source>
        <dbReference type="ARBA" id="ARBA00022544"/>
    </source>
</evidence>
<dbReference type="InterPro" id="IPR008844">
    <property type="entry name" value="Spore_GerAC-like"/>
</dbReference>
<evidence type="ECO:0000259" key="8">
    <source>
        <dbReference type="Pfam" id="PF05504"/>
    </source>
</evidence>
<evidence type="ECO:0000256" key="1">
    <source>
        <dbReference type="ARBA" id="ARBA00004635"/>
    </source>
</evidence>
<dbReference type="Proteomes" id="UP000198855">
    <property type="component" value="Unassembled WGS sequence"/>
</dbReference>
<evidence type="ECO:0000256" key="7">
    <source>
        <dbReference type="ARBA" id="ARBA00023288"/>
    </source>
</evidence>
<dbReference type="PANTHER" id="PTHR35789:SF1">
    <property type="entry name" value="SPORE GERMINATION PROTEIN B3"/>
    <property type="match status" value="1"/>
</dbReference>
<dbReference type="InterPro" id="IPR038501">
    <property type="entry name" value="Spore_GerAC_C_sf"/>
</dbReference>